<dbReference type="EMBL" id="ML179083">
    <property type="protein sequence ID" value="THV01897.1"/>
    <property type="molecule type" value="Genomic_DNA"/>
</dbReference>
<accession>A0A4S8MGX8</accession>
<feature type="domain" description="DUF6535" evidence="2">
    <location>
        <begin position="29"/>
        <end position="202"/>
    </location>
</feature>
<evidence type="ECO:0000313" key="4">
    <source>
        <dbReference type="Proteomes" id="UP000297245"/>
    </source>
</evidence>
<protein>
    <recommendedName>
        <fullName evidence="2">DUF6535 domain-containing protein</fullName>
    </recommendedName>
</protein>
<sequence length="971" mass="109648">MATQDNTVDSKSETSKTSDADRDACSKLWAVYVGEAEKYDGGLVAGWKDDMSDLVVFSALYSAVLTAFIIESYQKLQQDPADITVALLIHISRQLANGTTPAFEGMNPFQPDTSSVICNILWFIALALALTCSLLAILVQQWTRDFKHKTTLRPSPVLRAKIFMFTYSGVRRFGMHTIVDVTPLLLHISLILFFAGLVEFLVPVNKTVRTLIILFLVVFGVVYVVLTFLPIIYLDAPFHTPLSSIIWIIGNTARRWLQHIHGLRADIDFSLTESSLEKSYHEESREQQALEFTLKSLSNDSELLPLIEAIPDVIHDSGILRSSVTLIAPFFSSSTPETNIISHIAAFSDNPSAWLDEKIESRCLTAYPRAIWAVAYMMANSSLTPRQWVQEVGSPVMDVTRIWFPRSIVNRLRVIADKSQDHSVQSASALLRLCQLCSLQCRASVMEIRLQQLLAGSLSQRRNALEVALELCQNVDTIENEITYYGGILPDFVVLQKNLRNHVINSHQSVVHIGIPPTFGFRSREWINAQIRILSQFLVESFYTEPNKLYMFYKTHKSLWDRIILQLSTIKLSVHTDGLEAHLLRPLSMFANLTFKGSFLDTLFIHSINLFSLDKAWALGAGLHKSVVLQSGVETVCQDIIINYVMKKVSSLQFLHKADTSGFLEAFTLGQYRVPSGWGVPPEKYLPLTWLLFSCLSQGPASTDHSHHGHFALQISQRWHPDLFQVIPMGPLVHTYTHLVLCSLLSIELLHSLESQHPVTSSIEDKDGLLQCVKSIGAELLPGITKFKTFSFSKTSTENSQILGQIHNFHTYVTSLQFILISRLIDVYETSVQEVEPFCYRAFREQYLRMLPNASPGDIYPTSQITFAHSVSNLIARCQRLTSADEPLGHTHWDETRLQQDILQCLLVFPFGCNWMTVSEAAQMFQDTLNQNAEFLKHFTKEHNVAWGLTTLHHQCNMVLGKNQEEINTDL</sequence>
<keyword evidence="1" id="KW-0812">Transmembrane</keyword>
<keyword evidence="1" id="KW-0472">Membrane</keyword>
<feature type="transmembrane region" description="Helical" evidence="1">
    <location>
        <begin position="120"/>
        <end position="139"/>
    </location>
</feature>
<proteinExistence type="predicted"/>
<feature type="transmembrane region" description="Helical" evidence="1">
    <location>
        <begin position="211"/>
        <end position="234"/>
    </location>
</feature>
<dbReference type="AlphaFoldDB" id="A0A4S8MGX8"/>
<organism evidence="3 4">
    <name type="scientific">Dendrothele bispora (strain CBS 962.96)</name>
    <dbReference type="NCBI Taxonomy" id="1314807"/>
    <lineage>
        <taxon>Eukaryota</taxon>
        <taxon>Fungi</taxon>
        <taxon>Dikarya</taxon>
        <taxon>Basidiomycota</taxon>
        <taxon>Agaricomycotina</taxon>
        <taxon>Agaricomycetes</taxon>
        <taxon>Agaricomycetidae</taxon>
        <taxon>Agaricales</taxon>
        <taxon>Agaricales incertae sedis</taxon>
        <taxon>Dendrothele</taxon>
    </lineage>
</organism>
<name>A0A4S8MGX8_DENBC</name>
<feature type="transmembrane region" description="Helical" evidence="1">
    <location>
        <begin position="184"/>
        <end position="204"/>
    </location>
</feature>
<evidence type="ECO:0000256" key="1">
    <source>
        <dbReference type="SAM" id="Phobius"/>
    </source>
</evidence>
<evidence type="ECO:0000259" key="2">
    <source>
        <dbReference type="Pfam" id="PF20153"/>
    </source>
</evidence>
<keyword evidence="4" id="KW-1185">Reference proteome</keyword>
<reference evidence="3 4" key="1">
    <citation type="journal article" date="2019" name="Nat. Ecol. Evol.">
        <title>Megaphylogeny resolves global patterns of mushroom evolution.</title>
        <authorList>
            <person name="Varga T."/>
            <person name="Krizsan K."/>
            <person name="Foldi C."/>
            <person name="Dima B."/>
            <person name="Sanchez-Garcia M."/>
            <person name="Sanchez-Ramirez S."/>
            <person name="Szollosi G.J."/>
            <person name="Szarkandi J.G."/>
            <person name="Papp V."/>
            <person name="Albert L."/>
            <person name="Andreopoulos W."/>
            <person name="Angelini C."/>
            <person name="Antonin V."/>
            <person name="Barry K.W."/>
            <person name="Bougher N.L."/>
            <person name="Buchanan P."/>
            <person name="Buyck B."/>
            <person name="Bense V."/>
            <person name="Catcheside P."/>
            <person name="Chovatia M."/>
            <person name="Cooper J."/>
            <person name="Damon W."/>
            <person name="Desjardin D."/>
            <person name="Finy P."/>
            <person name="Geml J."/>
            <person name="Haridas S."/>
            <person name="Hughes K."/>
            <person name="Justo A."/>
            <person name="Karasinski D."/>
            <person name="Kautmanova I."/>
            <person name="Kiss B."/>
            <person name="Kocsube S."/>
            <person name="Kotiranta H."/>
            <person name="LaButti K.M."/>
            <person name="Lechner B.E."/>
            <person name="Liimatainen K."/>
            <person name="Lipzen A."/>
            <person name="Lukacs Z."/>
            <person name="Mihaltcheva S."/>
            <person name="Morgado L.N."/>
            <person name="Niskanen T."/>
            <person name="Noordeloos M.E."/>
            <person name="Ohm R.A."/>
            <person name="Ortiz-Santana B."/>
            <person name="Ovrebo C."/>
            <person name="Racz N."/>
            <person name="Riley R."/>
            <person name="Savchenko A."/>
            <person name="Shiryaev A."/>
            <person name="Soop K."/>
            <person name="Spirin V."/>
            <person name="Szebenyi C."/>
            <person name="Tomsovsky M."/>
            <person name="Tulloss R.E."/>
            <person name="Uehling J."/>
            <person name="Grigoriev I.V."/>
            <person name="Vagvolgyi C."/>
            <person name="Papp T."/>
            <person name="Martin F.M."/>
            <person name="Miettinen O."/>
            <person name="Hibbett D.S."/>
            <person name="Nagy L.G."/>
        </authorList>
    </citation>
    <scope>NUCLEOTIDE SEQUENCE [LARGE SCALE GENOMIC DNA]</scope>
    <source>
        <strain evidence="3 4">CBS 962.96</strain>
    </source>
</reference>
<evidence type="ECO:0000313" key="3">
    <source>
        <dbReference type="EMBL" id="THV01897.1"/>
    </source>
</evidence>
<dbReference type="InterPro" id="IPR045338">
    <property type="entry name" value="DUF6535"/>
</dbReference>
<dbReference type="Proteomes" id="UP000297245">
    <property type="component" value="Unassembled WGS sequence"/>
</dbReference>
<gene>
    <name evidence="3" type="ORF">K435DRAFT_792978</name>
</gene>
<keyword evidence="1" id="KW-1133">Transmembrane helix</keyword>
<dbReference type="Pfam" id="PF20153">
    <property type="entry name" value="DUF6535"/>
    <property type="match status" value="1"/>
</dbReference>
<dbReference type="OrthoDB" id="3219854at2759"/>